<protein>
    <submittedName>
        <fullName evidence="1">Uncharacterized protein</fullName>
    </submittedName>
</protein>
<dbReference type="PATRIC" id="fig|1297742.4.peg.4601"/>
<dbReference type="EMBL" id="CP012109">
    <property type="protein sequence ID" value="AKQ67644.1"/>
    <property type="molecule type" value="Genomic_DNA"/>
</dbReference>
<proteinExistence type="predicted"/>
<evidence type="ECO:0000313" key="2">
    <source>
        <dbReference type="Proteomes" id="UP000009026"/>
    </source>
</evidence>
<dbReference type="Proteomes" id="UP000009026">
    <property type="component" value="Chromosome"/>
</dbReference>
<gene>
    <name evidence="1" type="ORF">A176_004556</name>
</gene>
<accession>A0A0H4WXV8</accession>
<dbReference type="AlphaFoldDB" id="A0A0H4WXV8"/>
<dbReference type="STRING" id="1297742.A176_004556"/>
<organism evidence="1 2">
    <name type="scientific">Pseudomyxococcus hansupus</name>
    <dbReference type="NCBI Taxonomy" id="1297742"/>
    <lineage>
        <taxon>Bacteria</taxon>
        <taxon>Pseudomonadati</taxon>
        <taxon>Myxococcota</taxon>
        <taxon>Myxococcia</taxon>
        <taxon>Myxococcales</taxon>
        <taxon>Cystobacterineae</taxon>
        <taxon>Myxococcaceae</taxon>
        <taxon>Pseudomyxococcus</taxon>
    </lineage>
</organism>
<name>A0A0H4WXV8_9BACT</name>
<evidence type="ECO:0000313" key="1">
    <source>
        <dbReference type="EMBL" id="AKQ67644.1"/>
    </source>
</evidence>
<keyword evidence="2" id="KW-1185">Reference proteome</keyword>
<dbReference type="KEGG" id="mym:A176_004556"/>
<sequence>MGTNSGGCALSNSAHLYACPVLFASRTPLQPLGIPSLEALGGTGWG</sequence>
<reference evidence="1 2" key="1">
    <citation type="journal article" date="2016" name="PLoS ONE">
        <title>Complete Genome Sequence and Comparative Genomics of a Novel Myxobacterium Myxococcus hansupus.</title>
        <authorList>
            <person name="Sharma G."/>
            <person name="Narwani T."/>
            <person name="Subramanian S."/>
        </authorList>
    </citation>
    <scope>NUCLEOTIDE SEQUENCE [LARGE SCALE GENOMIC DNA]</scope>
    <source>
        <strain evidence="2">mixupus</strain>
    </source>
</reference>